<dbReference type="Proteomes" id="UP001519460">
    <property type="component" value="Unassembled WGS sequence"/>
</dbReference>
<reference evidence="1 2" key="1">
    <citation type="journal article" date="2023" name="Sci. Data">
        <title>Genome assembly of the Korean intertidal mud-creeper Batillaria attramentaria.</title>
        <authorList>
            <person name="Patra A.K."/>
            <person name="Ho P.T."/>
            <person name="Jun S."/>
            <person name="Lee S.J."/>
            <person name="Kim Y."/>
            <person name="Won Y.J."/>
        </authorList>
    </citation>
    <scope>NUCLEOTIDE SEQUENCE [LARGE SCALE GENOMIC DNA]</scope>
    <source>
        <strain evidence="1">Wonlab-2016</strain>
    </source>
</reference>
<organism evidence="1 2">
    <name type="scientific">Batillaria attramentaria</name>
    <dbReference type="NCBI Taxonomy" id="370345"/>
    <lineage>
        <taxon>Eukaryota</taxon>
        <taxon>Metazoa</taxon>
        <taxon>Spiralia</taxon>
        <taxon>Lophotrochozoa</taxon>
        <taxon>Mollusca</taxon>
        <taxon>Gastropoda</taxon>
        <taxon>Caenogastropoda</taxon>
        <taxon>Sorbeoconcha</taxon>
        <taxon>Cerithioidea</taxon>
        <taxon>Batillariidae</taxon>
        <taxon>Batillaria</taxon>
    </lineage>
</organism>
<sequence>MAHGPSSTTIIEKQYVYQGLVYSSQMHFEGTAVMGSENQVGNIHTEDRHDQHTQGSYNTGEPEGAYVVMDGKHNKSLV</sequence>
<proteinExistence type="predicted"/>
<accession>A0ABD0J179</accession>
<comment type="caution">
    <text evidence="1">The sequence shown here is derived from an EMBL/GenBank/DDBJ whole genome shotgun (WGS) entry which is preliminary data.</text>
</comment>
<dbReference type="AlphaFoldDB" id="A0ABD0J179"/>
<name>A0ABD0J179_9CAEN</name>
<dbReference type="EMBL" id="JACVVK020000777">
    <property type="protein sequence ID" value="KAK7446950.1"/>
    <property type="molecule type" value="Genomic_DNA"/>
</dbReference>
<evidence type="ECO:0000313" key="1">
    <source>
        <dbReference type="EMBL" id="KAK7446950.1"/>
    </source>
</evidence>
<keyword evidence="2" id="KW-1185">Reference proteome</keyword>
<protein>
    <submittedName>
        <fullName evidence="1">Uncharacterized protein</fullName>
    </submittedName>
</protein>
<gene>
    <name evidence="1" type="ORF">BaRGS_00040229</name>
</gene>
<evidence type="ECO:0000313" key="2">
    <source>
        <dbReference type="Proteomes" id="UP001519460"/>
    </source>
</evidence>